<accession>A0ABW6BJF6</accession>
<sequence length="77" mass="8919">MKYIHRLFRGTIIRRQQKLNINDAINTNRPVPIPYIAVDNTAAKSRQPNAKYFIVRSLARDGFRKTVAPTGKYFDVL</sequence>
<evidence type="ECO:0000313" key="1">
    <source>
        <dbReference type="EMBL" id="MFD2968808.1"/>
    </source>
</evidence>
<dbReference type="Proteomes" id="UP001597525">
    <property type="component" value="Unassembled WGS sequence"/>
</dbReference>
<dbReference type="EMBL" id="JBHUPB010000010">
    <property type="protein sequence ID" value="MFD2968808.1"/>
    <property type="molecule type" value="Genomic_DNA"/>
</dbReference>
<proteinExistence type="predicted"/>
<protein>
    <submittedName>
        <fullName evidence="1">Uncharacterized protein</fullName>
    </submittedName>
</protein>
<evidence type="ECO:0000313" key="2">
    <source>
        <dbReference type="Proteomes" id="UP001597525"/>
    </source>
</evidence>
<organism evidence="1 2">
    <name type="scientific">Sphingobacterium bambusae</name>
    <dbReference type="NCBI Taxonomy" id="662858"/>
    <lineage>
        <taxon>Bacteria</taxon>
        <taxon>Pseudomonadati</taxon>
        <taxon>Bacteroidota</taxon>
        <taxon>Sphingobacteriia</taxon>
        <taxon>Sphingobacteriales</taxon>
        <taxon>Sphingobacteriaceae</taxon>
        <taxon>Sphingobacterium</taxon>
    </lineage>
</organism>
<comment type="caution">
    <text evidence="1">The sequence shown here is derived from an EMBL/GenBank/DDBJ whole genome shotgun (WGS) entry which is preliminary data.</text>
</comment>
<name>A0ABW6BJF6_9SPHI</name>
<gene>
    <name evidence="1" type="ORF">ACFS7Y_15525</name>
</gene>
<dbReference type="RefSeq" id="WP_320184925.1">
    <property type="nucleotide sequence ID" value="NZ_CP138332.1"/>
</dbReference>
<keyword evidence="2" id="KW-1185">Reference proteome</keyword>
<reference evidence="2" key="1">
    <citation type="journal article" date="2019" name="Int. J. Syst. Evol. Microbiol.">
        <title>The Global Catalogue of Microorganisms (GCM) 10K type strain sequencing project: providing services to taxonomists for standard genome sequencing and annotation.</title>
        <authorList>
            <consortium name="The Broad Institute Genomics Platform"/>
            <consortium name="The Broad Institute Genome Sequencing Center for Infectious Disease"/>
            <person name="Wu L."/>
            <person name="Ma J."/>
        </authorList>
    </citation>
    <scope>NUCLEOTIDE SEQUENCE [LARGE SCALE GENOMIC DNA]</scope>
    <source>
        <strain evidence="2">KCTC 22814</strain>
    </source>
</reference>